<evidence type="ECO:0000256" key="1">
    <source>
        <dbReference type="ARBA" id="ARBA00023235"/>
    </source>
</evidence>
<keyword evidence="1" id="KW-0413">Isomerase</keyword>
<dbReference type="EMBL" id="AP019299">
    <property type="protein sequence ID" value="BBG98689.1"/>
    <property type="molecule type" value="Genomic_DNA"/>
</dbReference>
<organism evidence="3">
    <name type="scientific">Prunus dulcis</name>
    <name type="common">Almond</name>
    <name type="synonym">Amygdalus dulcis</name>
    <dbReference type="NCBI Taxonomy" id="3755"/>
    <lineage>
        <taxon>Eukaryota</taxon>
        <taxon>Viridiplantae</taxon>
        <taxon>Streptophyta</taxon>
        <taxon>Embryophyta</taxon>
        <taxon>Tracheophyta</taxon>
        <taxon>Spermatophyta</taxon>
        <taxon>Magnoliopsida</taxon>
        <taxon>eudicotyledons</taxon>
        <taxon>Gunneridae</taxon>
        <taxon>Pentapetalae</taxon>
        <taxon>rosids</taxon>
        <taxon>fabids</taxon>
        <taxon>Rosales</taxon>
        <taxon>Rosaceae</taxon>
        <taxon>Amygdaloideae</taxon>
        <taxon>Amygdaleae</taxon>
        <taxon>Prunus</taxon>
    </lineage>
</organism>
<dbReference type="GO" id="GO:0031559">
    <property type="term" value="F:oxidosqualene cyclase activity"/>
    <property type="evidence" value="ECO:0007669"/>
    <property type="project" value="UniProtKB-ARBA"/>
</dbReference>
<evidence type="ECO:0000259" key="2">
    <source>
        <dbReference type="Pfam" id="PF13249"/>
    </source>
</evidence>
<protein>
    <recommendedName>
        <fullName evidence="2">Squalene cyclase N-terminal domain-containing protein</fullName>
    </recommendedName>
</protein>
<feature type="domain" description="Squalene cyclase N-terminal" evidence="2">
    <location>
        <begin position="185"/>
        <end position="280"/>
    </location>
</feature>
<accession>A0A4Y1R3H2</accession>
<dbReference type="PANTHER" id="PTHR11764:SF85">
    <property type="entry name" value="TERPENE CYCLASE_MUTASE FAMILY MEMBER"/>
    <property type="match status" value="1"/>
</dbReference>
<dbReference type="GO" id="GO:0005811">
    <property type="term" value="C:lipid droplet"/>
    <property type="evidence" value="ECO:0007669"/>
    <property type="project" value="InterPro"/>
</dbReference>
<evidence type="ECO:0000313" key="3">
    <source>
        <dbReference type="EMBL" id="BBG98689.1"/>
    </source>
</evidence>
<dbReference type="InterPro" id="IPR032697">
    <property type="entry name" value="SQ_cyclase_N"/>
</dbReference>
<dbReference type="SUPFAM" id="SSF48239">
    <property type="entry name" value="Terpenoid cyclases/Protein prenyltransferases"/>
    <property type="match status" value="1"/>
</dbReference>
<dbReference type="Gene3D" id="1.50.10.20">
    <property type="match status" value="1"/>
</dbReference>
<reference evidence="3" key="1">
    <citation type="journal article" date="2019" name="Science">
        <title>Mutation of a bHLH transcription factor allowed almond domestication.</title>
        <authorList>
            <person name="Sanchez-Perez R."/>
            <person name="Pavan S."/>
            <person name="Mazzeo R."/>
            <person name="Moldovan C."/>
            <person name="Aiese Cigliano R."/>
            <person name="Del Cueto J."/>
            <person name="Ricciardi F."/>
            <person name="Lotti C."/>
            <person name="Ricciardi L."/>
            <person name="Dicenta F."/>
            <person name="Lopez-Marques R.L."/>
            <person name="Lindberg Moller B."/>
        </authorList>
    </citation>
    <scope>NUCLEOTIDE SEQUENCE</scope>
</reference>
<gene>
    <name evidence="3" type="ORF">Prudu_008164</name>
</gene>
<sequence>MRRNSIFKLKCQYANMGFHGEGRKGEVTTTVTEPIGQRFRNIITQGSFKEHCSNPQEGLIISRSLEQCSGIPLVIKNLKVKMWKLKIGAETVGEGGYQWLKSVNNHLGRQVWEFNPELGSPEELQRIEDARKAFWNNRFERQHSSDLLMRIQFEKENPCVTNLPQLKVKDEEEVTEEVVKTTLRRAISFYSTIQAHDGHWPGDYGVQCFCFLVITLSITGALNAVLSKEHQHEMCRYLYNHQARMNKDGGWGLHIEGPSTMFGTALNYVTLRLLGEGADDGQGQWN</sequence>
<dbReference type="GO" id="GO:0016104">
    <property type="term" value="P:triterpenoid biosynthetic process"/>
    <property type="evidence" value="ECO:0007669"/>
    <property type="project" value="InterPro"/>
</dbReference>
<proteinExistence type="predicted"/>
<dbReference type="InterPro" id="IPR008930">
    <property type="entry name" value="Terpenoid_cyclase/PrenylTrfase"/>
</dbReference>
<name>A0A4Y1R3H2_PRUDU</name>
<dbReference type="AlphaFoldDB" id="A0A4Y1R3H2"/>
<dbReference type="InterPro" id="IPR018333">
    <property type="entry name" value="Squalene_cyclase"/>
</dbReference>
<dbReference type="Pfam" id="PF13249">
    <property type="entry name" value="SQHop_cyclase_N"/>
    <property type="match status" value="1"/>
</dbReference>
<dbReference type="PANTHER" id="PTHR11764">
    <property type="entry name" value="TERPENE CYCLASE/MUTASE FAMILY MEMBER"/>
    <property type="match status" value="1"/>
</dbReference>